<reference evidence="10 11" key="1">
    <citation type="submission" date="2019-09" db="EMBL/GenBank/DDBJ databases">
        <title>Phylogeny of genus Pseudoclavibacter and closely related genus.</title>
        <authorList>
            <person name="Li Y."/>
        </authorList>
    </citation>
    <scope>NUCLEOTIDE SEQUENCE [LARGE SCALE GENOMIC DNA]</scope>
    <source>
        <strain evidence="10 11">KCTC 13959</strain>
    </source>
</reference>
<dbReference type="InterPro" id="IPR017438">
    <property type="entry name" value="ATP-NAD_kinase_N"/>
</dbReference>
<dbReference type="PANTHER" id="PTHR12358:SF54">
    <property type="entry name" value="SPHINGOSINE KINASE RELATED PROTEIN"/>
    <property type="match status" value="1"/>
</dbReference>
<dbReference type="Proteomes" id="UP000433493">
    <property type="component" value="Unassembled WGS sequence"/>
</dbReference>
<keyword evidence="8" id="KW-1208">Phospholipid metabolism</keyword>
<dbReference type="Pfam" id="PF19279">
    <property type="entry name" value="YegS_C"/>
    <property type="match status" value="1"/>
</dbReference>
<evidence type="ECO:0000256" key="6">
    <source>
        <dbReference type="ARBA" id="ARBA00022840"/>
    </source>
</evidence>
<dbReference type="RefSeq" id="WP_158051011.1">
    <property type="nucleotide sequence ID" value="NZ_WBKB01000001.1"/>
</dbReference>
<dbReference type="SUPFAM" id="SSF111331">
    <property type="entry name" value="NAD kinase/diacylglycerol kinase-like"/>
    <property type="match status" value="1"/>
</dbReference>
<evidence type="ECO:0000313" key="10">
    <source>
        <dbReference type="EMBL" id="KAB1645001.1"/>
    </source>
</evidence>
<dbReference type="EMBL" id="WBKB01000001">
    <property type="protein sequence ID" value="KAB1645001.1"/>
    <property type="molecule type" value="Genomic_DNA"/>
</dbReference>
<keyword evidence="6" id="KW-0067">ATP-binding</keyword>
<comment type="caution">
    <text evidence="10">The sequence shown here is derived from an EMBL/GenBank/DDBJ whole genome shotgun (WGS) entry which is preliminary data.</text>
</comment>
<evidence type="ECO:0000256" key="8">
    <source>
        <dbReference type="ARBA" id="ARBA00023264"/>
    </source>
</evidence>
<dbReference type="Gene3D" id="2.60.200.40">
    <property type="match status" value="1"/>
</dbReference>
<sequence>MSPRAAVIANPSKVDLGRLRRSLPKYEQVYGWDSSLILETTPEDVGHGQTREALAAGVDLVIVVGGDGTVRVAVEQLAGTGIPLGIVPAGTGNLLARNLGLDAFSFARALHVAFNGHDRHIDLGQAEVERPEGEHETFVFAVISGIGVDAGMITHTDDDLKQRIGWPAYIGGILKWMIGSGAFNIRYRVGAGRTWGSRASSVMVGNCGLLTGGVRLIPDAELDDGKLDMVIMRPRGPMGWAAVGAGVIARGVAKQFRAISRRFKVRGPLGPRKLRVLSYYQDPELTFRIDSTPEPFQIDGDAVGEIVAARVTVLPESLTVRVAR</sequence>
<evidence type="ECO:0000259" key="9">
    <source>
        <dbReference type="PROSITE" id="PS50146"/>
    </source>
</evidence>
<dbReference type="InterPro" id="IPR045540">
    <property type="entry name" value="YegS/DAGK_C"/>
</dbReference>
<comment type="similarity">
    <text evidence="2">Belongs to the diacylglycerol/lipid kinase family.</text>
</comment>
<dbReference type="InterPro" id="IPR050187">
    <property type="entry name" value="Lipid_Phosphate_FormReg"/>
</dbReference>
<dbReference type="GO" id="GO:0016301">
    <property type="term" value="F:kinase activity"/>
    <property type="evidence" value="ECO:0007669"/>
    <property type="project" value="UniProtKB-KW"/>
</dbReference>
<keyword evidence="3" id="KW-0808">Transferase</keyword>
<keyword evidence="5" id="KW-0418">Kinase</keyword>
<evidence type="ECO:0000256" key="7">
    <source>
        <dbReference type="ARBA" id="ARBA00023209"/>
    </source>
</evidence>
<accession>A0A7J5BFF5</accession>
<dbReference type="Pfam" id="PF00781">
    <property type="entry name" value="DAGK_cat"/>
    <property type="match status" value="1"/>
</dbReference>
<dbReference type="PROSITE" id="PS50146">
    <property type="entry name" value="DAGK"/>
    <property type="match status" value="1"/>
</dbReference>
<keyword evidence="7" id="KW-0443">Lipid metabolism</keyword>
<dbReference type="SMART" id="SM00046">
    <property type="entry name" value="DAGKc"/>
    <property type="match status" value="1"/>
</dbReference>
<dbReference type="OrthoDB" id="3171056at2"/>
<proteinExistence type="inferred from homology"/>
<dbReference type="Gene3D" id="3.40.50.10330">
    <property type="entry name" value="Probable inorganic polyphosphate/atp-NAD kinase, domain 1"/>
    <property type="match status" value="1"/>
</dbReference>
<gene>
    <name evidence="10" type="ORF">F8O05_01725</name>
</gene>
<keyword evidence="7" id="KW-0444">Lipid biosynthesis</keyword>
<feature type="domain" description="DAGKc" evidence="9">
    <location>
        <begin position="1"/>
        <end position="130"/>
    </location>
</feature>
<evidence type="ECO:0000256" key="5">
    <source>
        <dbReference type="ARBA" id="ARBA00022777"/>
    </source>
</evidence>
<comment type="cofactor">
    <cofactor evidence="1">
        <name>Mg(2+)</name>
        <dbReference type="ChEBI" id="CHEBI:18420"/>
    </cofactor>
</comment>
<name>A0A7J5BFF5_9MICO</name>
<evidence type="ECO:0000313" key="11">
    <source>
        <dbReference type="Proteomes" id="UP000433493"/>
    </source>
</evidence>
<organism evidence="10 11">
    <name type="scientific">Gulosibacter chungangensis</name>
    <dbReference type="NCBI Taxonomy" id="979746"/>
    <lineage>
        <taxon>Bacteria</taxon>
        <taxon>Bacillati</taxon>
        <taxon>Actinomycetota</taxon>
        <taxon>Actinomycetes</taxon>
        <taxon>Micrococcales</taxon>
        <taxon>Microbacteriaceae</taxon>
        <taxon>Gulosibacter</taxon>
    </lineage>
</organism>
<dbReference type="AlphaFoldDB" id="A0A7J5BFF5"/>
<evidence type="ECO:0000256" key="1">
    <source>
        <dbReference type="ARBA" id="ARBA00001946"/>
    </source>
</evidence>
<dbReference type="GO" id="GO:0005524">
    <property type="term" value="F:ATP binding"/>
    <property type="evidence" value="ECO:0007669"/>
    <property type="project" value="UniProtKB-KW"/>
</dbReference>
<evidence type="ECO:0000256" key="2">
    <source>
        <dbReference type="ARBA" id="ARBA00005983"/>
    </source>
</evidence>
<keyword evidence="11" id="KW-1185">Reference proteome</keyword>
<dbReference type="GO" id="GO:0008654">
    <property type="term" value="P:phospholipid biosynthetic process"/>
    <property type="evidence" value="ECO:0007669"/>
    <property type="project" value="UniProtKB-KW"/>
</dbReference>
<dbReference type="InterPro" id="IPR016064">
    <property type="entry name" value="NAD/diacylglycerol_kinase_sf"/>
</dbReference>
<keyword evidence="7" id="KW-0594">Phospholipid biosynthesis</keyword>
<keyword evidence="4" id="KW-0547">Nucleotide-binding</keyword>
<evidence type="ECO:0000256" key="3">
    <source>
        <dbReference type="ARBA" id="ARBA00022679"/>
    </source>
</evidence>
<protein>
    <recommendedName>
        <fullName evidence="9">DAGKc domain-containing protein</fullName>
    </recommendedName>
</protein>
<evidence type="ECO:0000256" key="4">
    <source>
        <dbReference type="ARBA" id="ARBA00022741"/>
    </source>
</evidence>
<dbReference type="InterPro" id="IPR001206">
    <property type="entry name" value="Diacylglycerol_kinase_cat_dom"/>
</dbReference>
<dbReference type="PANTHER" id="PTHR12358">
    <property type="entry name" value="SPHINGOSINE KINASE"/>
    <property type="match status" value="1"/>
</dbReference>